<reference evidence="6" key="1">
    <citation type="submission" date="2018-06" db="EMBL/GenBank/DDBJ databases">
        <authorList>
            <person name="Zhirakovskaya E."/>
        </authorList>
    </citation>
    <scope>NUCLEOTIDE SEQUENCE</scope>
</reference>
<dbReference type="Gene3D" id="3.30.70.20">
    <property type="match status" value="1"/>
</dbReference>
<evidence type="ECO:0000313" key="6">
    <source>
        <dbReference type="EMBL" id="VAX14952.1"/>
    </source>
</evidence>
<proteinExistence type="predicted"/>
<dbReference type="GO" id="GO:0046872">
    <property type="term" value="F:metal ion binding"/>
    <property type="evidence" value="ECO:0007669"/>
    <property type="project" value="UniProtKB-KW"/>
</dbReference>
<feature type="domain" description="4Fe-4S ferredoxin-type" evidence="5">
    <location>
        <begin position="38"/>
        <end position="67"/>
    </location>
</feature>
<dbReference type="PANTHER" id="PTHR43687">
    <property type="entry name" value="ADENYLYLSULFATE REDUCTASE, BETA SUBUNIT"/>
    <property type="match status" value="1"/>
</dbReference>
<evidence type="ECO:0000256" key="4">
    <source>
        <dbReference type="ARBA" id="ARBA00023014"/>
    </source>
</evidence>
<keyword evidence="2" id="KW-0479">Metal-binding</keyword>
<keyword evidence="3" id="KW-0408">Iron</keyword>
<evidence type="ECO:0000256" key="3">
    <source>
        <dbReference type="ARBA" id="ARBA00023004"/>
    </source>
</evidence>
<dbReference type="PROSITE" id="PS00198">
    <property type="entry name" value="4FE4S_FER_1"/>
    <property type="match status" value="1"/>
</dbReference>
<keyword evidence="1" id="KW-0004">4Fe-4S</keyword>
<feature type="domain" description="4Fe-4S ferredoxin-type" evidence="5">
    <location>
        <begin position="8"/>
        <end position="37"/>
    </location>
</feature>
<dbReference type="PROSITE" id="PS51379">
    <property type="entry name" value="4FE4S_FER_2"/>
    <property type="match status" value="2"/>
</dbReference>
<sequence>MIAESTINTLRYDPDKCVNCLMCVYACPHAVFAPGERVVRIVHHDNCMECGACALNCAPEAIKVDSGVGCAYSMMRASLFGKKDAVCC</sequence>
<dbReference type="SUPFAM" id="SSF54862">
    <property type="entry name" value="4Fe-4S ferredoxins"/>
    <property type="match status" value="1"/>
</dbReference>
<name>A0A3B1BFR0_9ZZZZ</name>
<keyword evidence="4" id="KW-0411">Iron-sulfur</keyword>
<dbReference type="Pfam" id="PF13237">
    <property type="entry name" value="Fer4_10"/>
    <property type="match status" value="1"/>
</dbReference>
<protein>
    <submittedName>
        <fullName evidence="6">Ferredoxin</fullName>
    </submittedName>
</protein>
<evidence type="ECO:0000259" key="5">
    <source>
        <dbReference type="PROSITE" id="PS51379"/>
    </source>
</evidence>
<evidence type="ECO:0000256" key="2">
    <source>
        <dbReference type="ARBA" id="ARBA00022723"/>
    </source>
</evidence>
<dbReference type="EMBL" id="UOGA01000028">
    <property type="protein sequence ID" value="VAX14952.1"/>
    <property type="molecule type" value="Genomic_DNA"/>
</dbReference>
<evidence type="ECO:0000256" key="1">
    <source>
        <dbReference type="ARBA" id="ARBA00022485"/>
    </source>
</evidence>
<dbReference type="NCBIfam" id="NF040864">
    <property type="entry name" value="HgcB_ferredoxin"/>
    <property type="match status" value="1"/>
</dbReference>
<dbReference type="GO" id="GO:0051539">
    <property type="term" value="F:4 iron, 4 sulfur cluster binding"/>
    <property type="evidence" value="ECO:0007669"/>
    <property type="project" value="UniProtKB-KW"/>
</dbReference>
<dbReference type="InterPro" id="IPR050572">
    <property type="entry name" value="Fe-S_Ferredoxin"/>
</dbReference>
<dbReference type="InterPro" id="IPR017896">
    <property type="entry name" value="4Fe4S_Fe-S-bd"/>
</dbReference>
<dbReference type="PANTHER" id="PTHR43687:SF4">
    <property type="entry name" value="BLR5484 PROTEIN"/>
    <property type="match status" value="1"/>
</dbReference>
<organism evidence="6">
    <name type="scientific">hydrothermal vent metagenome</name>
    <dbReference type="NCBI Taxonomy" id="652676"/>
    <lineage>
        <taxon>unclassified sequences</taxon>
        <taxon>metagenomes</taxon>
        <taxon>ecological metagenomes</taxon>
    </lineage>
</organism>
<dbReference type="InterPro" id="IPR017900">
    <property type="entry name" value="4Fe4S_Fe_S_CS"/>
</dbReference>
<dbReference type="AlphaFoldDB" id="A0A3B1BFR0"/>
<gene>
    <name evidence="6" type="ORF">MNBD_NITROSPINAE04-1982</name>
</gene>
<accession>A0A3B1BFR0</accession>